<evidence type="ECO:0000259" key="2">
    <source>
        <dbReference type="PROSITE" id="PS50004"/>
    </source>
</evidence>
<dbReference type="PANTHER" id="PTHR10024">
    <property type="entry name" value="SYNAPTOTAGMIN"/>
    <property type="match status" value="1"/>
</dbReference>
<keyword evidence="4" id="KW-1185">Reference proteome</keyword>
<feature type="region of interest" description="Disordered" evidence="1">
    <location>
        <begin position="86"/>
        <end position="108"/>
    </location>
</feature>
<evidence type="ECO:0000256" key="1">
    <source>
        <dbReference type="SAM" id="MobiDB-lite"/>
    </source>
</evidence>
<feature type="region of interest" description="Disordered" evidence="1">
    <location>
        <begin position="165"/>
        <end position="207"/>
    </location>
</feature>
<feature type="compositionally biased region" description="Low complexity" evidence="1">
    <location>
        <begin position="179"/>
        <end position="191"/>
    </location>
</feature>
<proteinExistence type="predicted"/>
<evidence type="ECO:0000313" key="4">
    <source>
        <dbReference type="Proteomes" id="UP001642540"/>
    </source>
</evidence>
<dbReference type="PROSITE" id="PS50004">
    <property type="entry name" value="C2"/>
    <property type="match status" value="2"/>
</dbReference>
<evidence type="ECO:0000313" key="3">
    <source>
        <dbReference type="EMBL" id="CAL8101765.1"/>
    </source>
</evidence>
<dbReference type="PANTHER" id="PTHR10024:SF234">
    <property type="entry name" value="SYNAPTOTAGMIN-15-RELATED"/>
    <property type="match status" value="1"/>
</dbReference>
<protein>
    <recommendedName>
        <fullName evidence="2">C2 domain-containing protein</fullName>
    </recommendedName>
</protein>
<dbReference type="InterPro" id="IPR000008">
    <property type="entry name" value="C2_dom"/>
</dbReference>
<dbReference type="InterPro" id="IPR035892">
    <property type="entry name" value="C2_domain_sf"/>
</dbReference>
<dbReference type="SMART" id="SM00239">
    <property type="entry name" value="C2"/>
    <property type="match status" value="2"/>
</dbReference>
<name>A0ABP1QJK3_9HEXA</name>
<comment type="caution">
    <text evidence="3">The sequence shown here is derived from an EMBL/GenBank/DDBJ whole genome shotgun (WGS) entry which is preliminary data.</text>
</comment>
<feature type="domain" description="C2" evidence="2">
    <location>
        <begin position="249"/>
        <end position="373"/>
    </location>
</feature>
<dbReference type="EMBL" id="CAXLJM020000033">
    <property type="protein sequence ID" value="CAL8101765.1"/>
    <property type="molecule type" value="Genomic_DNA"/>
</dbReference>
<dbReference type="SUPFAM" id="SSF49562">
    <property type="entry name" value="C2 domain (Calcium/lipid-binding domain, CaLB)"/>
    <property type="match status" value="2"/>
</dbReference>
<dbReference type="Proteomes" id="UP001642540">
    <property type="component" value="Unassembled WGS sequence"/>
</dbReference>
<feature type="domain" description="C2" evidence="2">
    <location>
        <begin position="384"/>
        <end position="505"/>
    </location>
</feature>
<dbReference type="Pfam" id="PF00168">
    <property type="entry name" value="C2"/>
    <property type="match status" value="2"/>
</dbReference>
<accession>A0ABP1QJK3</accession>
<organism evidence="3 4">
    <name type="scientific">Orchesella dallaii</name>
    <dbReference type="NCBI Taxonomy" id="48710"/>
    <lineage>
        <taxon>Eukaryota</taxon>
        <taxon>Metazoa</taxon>
        <taxon>Ecdysozoa</taxon>
        <taxon>Arthropoda</taxon>
        <taxon>Hexapoda</taxon>
        <taxon>Collembola</taxon>
        <taxon>Entomobryomorpha</taxon>
        <taxon>Entomobryoidea</taxon>
        <taxon>Orchesellidae</taxon>
        <taxon>Orchesellinae</taxon>
        <taxon>Orchesella</taxon>
    </lineage>
</organism>
<gene>
    <name evidence="3" type="ORF">ODALV1_LOCUS10946</name>
</gene>
<dbReference type="Gene3D" id="2.60.40.150">
    <property type="entry name" value="C2 domain"/>
    <property type="match status" value="2"/>
</dbReference>
<reference evidence="3 4" key="1">
    <citation type="submission" date="2024-08" db="EMBL/GenBank/DDBJ databases">
        <authorList>
            <person name="Cucini C."/>
            <person name="Frati F."/>
        </authorList>
    </citation>
    <scope>NUCLEOTIDE SEQUENCE [LARGE SCALE GENOMIC DNA]</scope>
</reference>
<feature type="compositionally biased region" description="Low complexity" evidence="1">
    <location>
        <begin position="86"/>
        <end position="98"/>
    </location>
</feature>
<sequence>MLTYENQSSLRTMSMNQASAAAAAAHSAATAPPSTAASVPTTPNFVRKFQSNFRPLDLRKITLYGYGSQSQDESLTSISSSTASCATQSSSSSSSSGSNGCTTQECSPKRERKQLLGAHHTYHSSSQDSFMLKRQSSQNRLRESLLASLLSPRTKEIEFTVPQTLSPLTPTFGRKGVNSGDSSPASLSGSRSETEHSTSRANTPSPIFFRGGATSDLGGCFSLGGLNPELYKTKPELEEDDGTDYPENHVGRVWFGLEYDTASERLIVALIKARNLPESRSNNSSSCNPFVRVALFPDERRTLQSKPKKNTKNPHFNETFGFQISQAGLSERSLKLSVYDVDESSKKHTLIGHIIQPLKDIDWSFGKQVFKEDLLKDNGELSPNIGEILVSLCYNGNISRLTVSVFEARGIKSREAASGLYCKISLTQHTKVIKTKKTEVAQFIGCRASFNESFNFKLGAELLDTASVSIQLMYAQPGYNKDQSAGRIVLGSFMFARGKGLDHWTEMVSKQKEQIQYWHAVSE</sequence>